<dbReference type="PIRSF" id="PIRSF017393">
    <property type="entry name" value="MTase_SAV2177"/>
    <property type="match status" value="1"/>
</dbReference>
<reference evidence="1 2" key="1">
    <citation type="submission" date="2019-04" db="EMBL/GenBank/DDBJ databases">
        <title>Draft genome sequences for three unisolated Alnus-infective Frankia Sp+ strains, AgTrS, AiOr and AvVan, the first sequenced Frankia strains able to sporulate in-planta.</title>
        <authorList>
            <person name="Bethencourt L."/>
            <person name="Vautrin F."/>
            <person name="Taib N."/>
            <person name="Dubost A."/>
            <person name="Castro-Garcia L."/>
            <person name="Imbaud O."/>
            <person name="Abrouk D."/>
            <person name="Fournier P."/>
            <person name="Briolay J."/>
            <person name="Nguyen A."/>
            <person name="Normand P."/>
            <person name="Fernandez M.P."/>
            <person name="Brochier-Armanet C."/>
            <person name="Herrera-Belaroussi A."/>
        </authorList>
    </citation>
    <scope>NUCLEOTIDE SEQUENCE [LARGE SCALE GENOMIC DNA]</scope>
    <source>
        <strain evidence="1 2">AvVan</strain>
    </source>
</reference>
<accession>A0A4S5ER45</accession>
<keyword evidence="1" id="KW-0808">Transferase</keyword>
<evidence type="ECO:0000313" key="1">
    <source>
        <dbReference type="EMBL" id="THJ74490.1"/>
    </source>
</evidence>
<dbReference type="Proteomes" id="UP000305282">
    <property type="component" value="Unassembled WGS sequence"/>
</dbReference>
<dbReference type="AlphaFoldDB" id="A0A4S5ER45"/>
<dbReference type="EMBL" id="SSXH01000233">
    <property type="protein sequence ID" value="THJ74490.1"/>
    <property type="molecule type" value="Genomic_DNA"/>
</dbReference>
<dbReference type="InterPro" id="IPR006764">
    <property type="entry name" value="SAM_dep_MeTrfase_SAV2177_type"/>
</dbReference>
<evidence type="ECO:0000313" key="2">
    <source>
        <dbReference type="Proteomes" id="UP000305282"/>
    </source>
</evidence>
<dbReference type="GO" id="GO:0008168">
    <property type="term" value="F:methyltransferase activity"/>
    <property type="evidence" value="ECO:0007669"/>
    <property type="project" value="UniProtKB-KW"/>
</dbReference>
<gene>
    <name evidence="1" type="ORF">E7Y31_11170</name>
</gene>
<proteinExistence type="predicted"/>
<dbReference type="InterPro" id="IPR029063">
    <property type="entry name" value="SAM-dependent_MTases_sf"/>
</dbReference>
<dbReference type="RefSeq" id="WP_136448101.1">
    <property type="nucleotide sequence ID" value="NZ_SSXH01000233.1"/>
</dbReference>
<name>A0A4S5ER45_9ACTN</name>
<protein>
    <submittedName>
        <fullName evidence="1">SAM-dependent methyltransferase</fullName>
    </submittedName>
</protein>
<sequence>MATAEDEASSTSRSVPEVQRFISADLKMDIPHSARVYDYFLGGKDNFPADRAAAEQIISVFLDVQNTTQQNRAFMLRATRYLVREAGVRQFLDIGTGIPTSPNLHEVAQGLAPDARVVYVDNDPIVLVHARALLTSSPEGRTAYVDADFHDPARILTSAEVHDTFDLDQPVVLSLIGMLRFVPDEGDPHGLVRTLMDALPSGSFLLLTHGTADFAPEEAESAAEIYRQQGIPTRLRSRDEVLRFFEGFDLVDPGLVNVLRWRADGTMDGLSDAQVGTYGGVARKP</sequence>
<keyword evidence="1" id="KW-0489">Methyltransferase</keyword>
<comment type="caution">
    <text evidence="1">The sequence shown here is derived from an EMBL/GenBank/DDBJ whole genome shotgun (WGS) entry which is preliminary data.</text>
</comment>
<dbReference type="GO" id="GO:0032259">
    <property type="term" value="P:methylation"/>
    <property type="evidence" value="ECO:0007669"/>
    <property type="project" value="UniProtKB-KW"/>
</dbReference>
<organism evidence="1 2">
    <name type="scientific">Candidatus Frankia alpina</name>
    <dbReference type="NCBI Taxonomy" id="2699483"/>
    <lineage>
        <taxon>Bacteria</taxon>
        <taxon>Bacillati</taxon>
        <taxon>Actinomycetota</taxon>
        <taxon>Actinomycetes</taxon>
        <taxon>Frankiales</taxon>
        <taxon>Frankiaceae</taxon>
        <taxon>Frankia</taxon>
    </lineage>
</organism>
<dbReference type="Pfam" id="PF04672">
    <property type="entry name" value="Methyltransf_19"/>
    <property type="match status" value="1"/>
</dbReference>
<dbReference type="Gene3D" id="3.40.50.150">
    <property type="entry name" value="Vaccinia Virus protein VP39"/>
    <property type="match status" value="1"/>
</dbReference>
<dbReference type="OrthoDB" id="3215819at2"/>
<dbReference type="SUPFAM" id="SSF53335">
    <property type="entry name" value="S-adenosyl-L-methionine-dependent methyltransferases"/>
    <property type="match status" value="1"/>
</dbReference>
<keyword evidence="2" id="KW-1185">Reference proteome</keyword>